<gene>
    <name evidence="3" type="ORF">E0W60_26065</name>
</gene>
<feature type="compositionally biased region" description="Polar residues" evidence="2">
    <location>
        <begin position="2908"/>
        <end position="2917"/>
    </location>
</feature>
<reference evidence="3 4" key="1">
    <citation type="submission" date="2019-03" db="EMBL/GenBank/DDBJ databases">
        <title>Efficiently degradation of phenoxyalkanoic acid herbicides by Cupriavidus oxalaticus strain X32.</title>
        <authorList>
            <person name="Sheng X."/>
        </authorList>
    </citation>
    <scope>NUCLEOTIDE SEQUENCE [LARGE SCALE GENOMIC DNA]</scope>
    <source>
        <strain evidence="3 4">X32</strain>
    </source>
</reference>
<evidence type="ECO:0000313" key="3">
    <source>
        <dbReference type="EMBL" id="QBY54462.1"/>
    </source>
</evidence>
<feature type="region of interest" description="Disordered" evidence="2">
    <location>
        <begin position="407"/>
        <end position="474"/>
    </location>
</feature>
<accession>A0A4V1BZ87</accession>
<feature type="compositionally biased region" description="Basic and acidic residues" evidence="2">
    <location>
        <begin position="973"/>
        <end position="998"/>
    </location>
</feature>
<feature type="compositionally biased region" description="Low complexity" evidence="2">
    <location>
        <begin position="1557"/>
        <end position="1568"/>
    </location>
</feature>
<dbReference type="Proteomes" id="UP000295294">
    <property type="component" value="Chromosome 2"/>
</dbReference>
<feature type="region of interest" description="Disordered" evidence="2">
    <location>
        <begin position="1516"/>
        <end position="1575"/>
    </location>
</feature>
<feature type="compositionally biased region" description="Low complexity" evidence="2">
    <location>
        <begin position="458"/>
        <end position="474"/>
    </location>
</feature>
<protein>
    <submittedName>
        <fullName evidence="3">Uncharacterized protein</fullName>
    </submittedName>
</protein>
<evidence type="ECO:0000256" key="2">
    <source>
        <dbReference type="SAM" id="MobiDB-lite"/>
    </source>
</evidence>
<name>A0A4V1BZ87_9BURK</name>
<dbReference type="EMBL" id="CP038635">
    <property type="protein sequence ID" value="QBY54462.1"/>
    <property type="molecule type" value="Genomic_DNA"/>
</dbReference>
<feature type="coiled-coil region" evidence="1">
    <location>
        <begin position="2030"/>
        <end position="2064"/>
    </location>
</feature>
<feature type="region of interest" description="Disordered" evidence="2">
    <location>
        <begin position="2908"/>
        <end position="2929"/>
    </location>
</feature>
<proteinExistence type="predicted"/>
<evidence type="ECO:0000313" key="4">
    <source>
        <dbReference type="Proteomes" id="UP000295294"/>
    </source>
</evidence>
<dbReference type="OrthoDB" id="516973at2"/>
<organism evidence="3 4">
    <name type="scientific">Cupriavidus oxalaticus</name>
    <dbReference type="NCBI Taxonomy" id="96344"/>
    <lineage>
        <taxon>Bacteria</taxon>
        <taxon>Pseudomonadati</taxon>
        <taxon>Pseudomonadota</taxon>
        <taxon>Betaproteobacteria</taxon>
        <taxon>Burkholderiales</taxon>
        <taxon>Burkholderiaceae</taxon>
        <taxon>Cupriavidus</taxon>
    </lineage>
</organism>
<dbReference type="KEGG" id="cox:E0W60_26065"/>
<feature type="region of interest" description="Disordered" evidence="2">
    <location>
        <begin position="606"/>
        <end position="629"/>
    </location>
</feature>
<feature type="compositionally biased region" description="Low complexity" evidence="2">
    <location>
        <begin position="407"/>
        <end position="416"/>
    </location>
</feature>
<evidence type="ECO:0000256" key="1">
    <source>
        <dbReference type="SAM" id="Coils"/>
    </source>
</evidence>
<sequence length="3040" mass="328283">MDDFADWMPVCRWQARLLRMTRRTFIGSMIATGLMRPGRARSATAEDCGPRDLEFLRRKGALLIRETPAGQSQSHEWLIATAAFGPGATYTVYAKPCLKDTAYLVAIDEGSFGDGKGTLHFTLSRATSGKWQIQLRTGFWGADTKSDVVLFRDFCDAPANSQVGKPLTLTPPTAAVSKTLDTLLHRTVGAKGRMRVSFHAACTWTIQPDLARDSLAALRTLATSLQLSTIEMGWCVANSTPLPAVCTDPPVPALLGEPIGAQTGGNATQNGTTRAQIKPVFLARGTSCSASGVVPFGKAGNKTLLLKVTPSIGLQYRFFHDAWSPSAAPTVATLSGEWALALKNGDDMAFGPVCGLQGSIDFTQPAKATNATQIRMAFTLPATTQPVTSAVGRMLIAGADLPTVGADNGAAAAPAGETSQDKPSAQTTDKTDNARDAGQQPGDKPEQPPPSETPNGKPASDADTPSSPAPSTSTTLSLILRHAGGQLNQARALESCKIEQIEGTVWLKQVFLAPTHTDDSKLVFTRTPLTLLHPYNTRQSMPPSYLWLAAEANATPMASVALDNATLTIGAAQQLIWLRYRFAGMWLNVHHPGHARGQESVVLSAERPYRSKREAAATPSDAQPGTDRAARPVIVVELPPQHMMERAYFLPQLPPLPDVVLKNPTFKWNNQDYGSQPEAFLAQLRKLSPDDVTSFRLAYGESKAAQEPGGMFDKVRKKLSTTPWAGLPDDQRAYVGPYGMDPDVWAKAREVQVELFQDGLKGMMDNVITQAENQAASLQLPPNQVAQDRSKPAGFLDLLAALRQYLGTPQTTPYAANTFEAAVGLERAIGSCLPAYQQFRDFYRDWKAGYYAPLSSKADARPPVSSPIDLEFFNKNNLNWRKDKRQDDDQINAIAAYVSKIGGAEEPELRTQARYAGPTRLAFHVDGTDAQPAGKASPSIPFTLAGLTALSDLEPAVVPRARAFGAISADADANDKTRDDKKAPDENNKGNKDKRDKTPSVSQDAGTPDPRLEMLRRLRFRSGRYVTLLERLADVYTSLQAPPGMWETSIEAVSRLQLSTSQNARYMVPTNLHTRVYGTTAAQGRAHQPRQSSALLWSLDLAVSDGDVGLRAIHSPDLRPGALLHAMERDLGQRVPDSKVPPYWTNLPGVSAPPRGPRAPWAIGTNEGTPGQPSPIDLFNKLLPNHQGDNDPRKLDANKPCPTEADKLDAHPARNLLRYLCERPGAFKDPELYFRTAMDAFDRHELVLLSSAWGLPVRGRRDAAGRLQQLRTSSQVEPGDEFRLIDAESGTAIYQPRPLNVSELRLTALGATFRHDTTFVPPAGARHLALGPSFDALSIERWQHWSALGRDLFVEVVYKGFLFPLGHRASLVKRTERTFLKGPAGTIRAYLRQRMFIRVGAPRKAFPAIGQPNGGRQMPVDDITILTLTTPDIIDPTLDVANGDAVAPSGRVLSDHVGLMFWPRVAQTDGAEVRFEFTVDGLPSRMPLMFVDNVAAHNDRTMRALITQYNGIRSQTDKTPADLRTLPLGGQKHRYAPEHKPGDTSHQTHTWQLKAQGGPSSLPGASASDKGGWEGENLGFDDPLLEAAEQPPFYPAIEVAWLRIDQVDQFAGQPTPPIRAQFDGHYVAYGFPVGDADAARAVNDNGLEIYLNVLDSISLSMGGGGAYRSGGIFSPNSPIAALSRKNGPLSGKMLEHPVPGQLGNLVGAYGSRVPPATKSASPAVVTGPNASMPQAVKQFFNGDGTKLFGLVPIFKLLEAVNNWPSDQDALPKLKEFVSYGQSEATRIASDLLTPLREKLDALLAQWESLDKTLRSDTSDATKMGPADSGVIKLGLADAYPDVDSALRSLVLAVHSAADGASSARQGNGNVAWMALIGAVYESGRRLVTAIDRVGTHPLQGLAAQAGASLHSLVDGMLSAVDSNVKAWVISLSNDNAFRSVLINQCLPPGDDVIFSLPLPVLTLKWINAKFAAIEQAARPVAADLQPPLAALLAMTQDDLDAGKWTPSVVQWINALLDKTASISVGIDAVSGVLNSEKAQAKLELKRFEERLEALRKAIGEAASNVANMQPDFDYQVLQPYVQRVLGIAHALRQMFQAASEPNVPARIRRMYAAASPLYEWIAPTLPTSQSGDQTASLIKAGDVRDQIEKWVKAIRKDDATAVYGKLTTTFPKDQKAQAPGETPNDVVQDVTVDRTFAASLSAHFGDSASIDAIVLIPPMLRDLVTRYAHKLPGQVQTDLNVIADDITAVVARISFAYQRLLAATDQALGDLDKMTRVGTRVVDVLVNHTMLLRAAVESLQRLPQWLPPASIPDADADLRDALAKARQAVADACPAYVTAVLNSCERWYTIYTNQPGAFIKEWLPGRGVEAYDSTLAMVATRLEQAALAANAIRQQVATCREESDLEKLADTCAPQLIKAFERGGYVSQLQALQAEFVQVLTQTTAWVKSKAEIAFLDIVSQIQLATLYDTLLQNRNKIYDDLAQLNAQVLQEALLVTSGNDPLTPKNDQLAIDREALDAKAGRSGQSIVDDAKYDAIHKFYVDFLAGWARGSASPLVVATQVSRALVGEIRAKVEQLLDLAAVRDEVDTYIRKLLPTRRTLQYDYSVDLPTDASRATAGILVPRDGCNLTIHAEAVVDLLDNGPPSFTSKGEIGPFNLVLVGTAFPAVEIQFAGATFSSSIKSGSSMTVRYTDFRILEKLKFLDQLQSLFTPKQGSGFYLAPLAGRPGIESGYSLNVGTFNVGNLAVFNVSLNASVVIPFDGSESRFRASLSRKDAPFTIAVAPYGGSGFFAVEANATGVVATEASFEYGGAGAFSFGPLTGSGRLMFGIYVRQEKLTDDKQAMQLAGTFFAGGSANISVFTFGASLYVQLLQKDDAMHGIALFTFSFSVGFYDIEFHVHVEKSVNWKSDSNSQASATPPGGASHTAMARDDIGSTANPQSFADGDVYLGAAALREGMLKVGWSQAASTAPKTPPVAAPRGACDQCKGQNAQLCECCIESAGAPALNGRIVNSTICQGQSWSDHLRYYDMTLQPHMIFEP</sequence>
<feature type="compositionally biased region" description="Polar residues" evidence="2">
    <location>
        <begin position="417"/>
        <end position="428"/>
    </location>
</feature>
<keyword evidence="1" id="KW-0175">Coiled coil</keyword>
<dbReference type="RefSeq" id="WP_135706046.1">
    <property type="nucleotide sequence ID" value="NZ_CP038635.1"/>
</dbReference>
<feature type="compositionally biased region" description="Polar residues" evidence="2">
    <location>
        <begin position="1544"/>
        <end position="1553"/>
    </location>
</feature>
<feature type="region of interest" description="Disordered" evidence="2">
    <location>
        <begin position="971"/>
        <end position="1013"/>
    </location>
</feature>